<protein>
    <submittedName>
        <fullName evidence="6">DoxX family protein</fullName>
    </submittedName>
</protein>
<evidence type="ECO:0000256" key="3">
    <source>
        <dbReference type="ARBA" id="ARBA00022989"/>
    </source>
</evidence>
<name>A0A167GBS4_9GAMM</name>
<sequence length="123" mass="13453">MNVLLWVLQILGALLYGSSGVMKVFLFETISQDVPSFGALPLEAWMALGVLELVCTIGLIVPAALPWRPNLTILAAVLLALESLVFVWVHVKYHEVTPLILSGVLGLVMAFVAYGRWVLRPIV</sequence>
<evidence type="ECO:0000313" key="6">
    <source>
        <dbReference type="EMBL" id="ANB16378.1"/>
    </source>
</evidence>
<gene>
    <name evidence="6" type="ORF">I596_341</name>
</gene>
<keyword evidence="7" id="KW-1185">Reference proteome</keyword>
<reference evidence="6 7" key="1">
    <citation type="submission" date="2016-04" db="EMBL/GenBank/DDBJ databases">
        <title>Complete genome sequence of Dokdonella koreensis DS-123T.</title>
        <authorList>
            <person name="Kim J.F."/>
            <person name="Lee H."/>
            <person name="Kwak M.-J."/>
        </authorList>
    </citation>
    <scope>NUCLEOTIDE SEQUENCE [LARGE SCALE GENOMIC DNA]</scope>
    <source>
        <strain evidence="6 7">DS-123</strain>
    </source>
</reference>
<accession>A0A167GBS4</accession>
<evidence type="ECO:0000256" key="1">
    <source>
        <dbReference type="ARBA" id="ARBA00004141"/>
    </source>
</evidence>
<dbReference type="InterPro" id="IPR032808">
    <property type="entry name" value="DoxX"/>
</dbReference>
<keyword evidence="4 5" id="KW-0472">Membrane</keyword>
<evidence type="ECO:0000256" key="4">
    <source>
        <dbReference type="ARBA" id="ARBA00023136"/>
    </source>
</evidence>
<dbReference type="STRING" id="1300342.I596_341"/>
<proteinExistence type="predicted"/>
<keyword evidence="3 5" id="KW-1133">Transmembrane helix</keyword>
<dbReference type="Proteomes" id="UP000076830">
    <property type="component" value="Chromosome"/>
</dbReference>
<comment type="subcellular location">
    <subcellularLocation>
        <location evidence="1">Membrane</location>
        <topology evidence="1">Multi-pass membrane protein</topology>
    </subcellularLocation>
</comment>
<dbReference type="RefSeq" id="WP_067643211.1">
    <property type="nucleotide sequence ID" value="NZ_CP015249.1"/>
</dbReference>
<dbReference type="GO" id="GO:0016020">
    <property type="term" value="C:membrane"/>
    <property type="evidence" value="ECO:0007669"/>
    <property type="project" value="UniProtKB-SubCell"/>
</dbReference>
<keyword evidence="2 5" id="KW-0812">Transmembrane</keyword>
<evidence type="ECO:0000256" key="5">
    <source>
        <dbReference type="SAM" id="Phobius"/>
    </source>
</evidence>
<feature type="transmembrane region" description="Helical" evidence="5">
    <location>
        <begin position="97"/>
        <end position="119"/>
    </location>
</feature>
<dbReference type="KEGG" id="dko:I596_341"/>
<dbReference type="EMBL" id="CP015249">
    <property type="protein sequence ID" value="ANB16378.1"/>
    <property type="molecule type" value="Genomic_DNA"/>
</dbReference>
<evidence type="ECO:0000313" key="7">
    <source>
        <dbReference type="Proteomes" id="UP000076830"/>
    </source>
</evidence>
<dbReference type="Pfam" id="PF13564">
    <property type="entry name" value="DoxX_2"/>
    <property type="match status" value="1"/>
</dbReference>
<feature type="transmembrane region" description="Helical" evidence="5">
    <location>
        <begin position="44"/>
        <end position="65"/>
    </location>
</feature>
<dbReference type="AlphaFoldDB" id="A0A167GBS4"/>
<evidence type="ECO:0000256" key="2">
    <source>
        <dbReference type="ARBA" id="ARBA00022692"/>
    </source>
</evidence>
<feature type="transmembrane region" description="Helical" evidence="5">
    <location>
        <begin position="72"/>
        <end position="91"/>
    </location>
</feature>
<organism evidence="6 7">
    <name type="scientific">Dokdonella koreensis DS-123</name>
    <dbReference type="NCBI Taxonomy" id="1300342"/>
    <lineage>
        <taxon>Bacteria</taxon>
        <taxon>Pseudomonadati</taxon>
        <taxon>Pseudomonadota</taxon>
        <taxon>Gammaproteobacteria</taxon>
        <taxon>Lysobacterales</taxon>
        <taxon>Rhodanobacteraceae</taxon>
        <taxon>Dokdonella</taxon>
    </lineage>
</organism>